<dbReference type="AlphaFoldDB" id="A0A3N7HJ54"/>
<dbReference type="PRINTS" id="PR00455">
    <property type="entry name" value="HTHTETR"/>
</dbReference>
<dbReference type="PANTHER" id="PTHR47506">
    <property type="entry name" value="TRANSCRIPTIONAL REGULATORY PROTEIN"/>
    <property type="match status" value="1"/>
</dbReference>
<keyword evidence="1" id="KW-0805">Transcription regulation</keyword>
<name>A0A3N7HJ54_9BURK</name>
<evidence type="ECO:0000256" key="4">
    <source>
        <dbReference type="PROSITE-ProRule" id="PRU00335"/>
    </source>
</evidence>
<keyword evidence="7" id="KW-1185">Reference proteome</keyword>
<keyword evidence="2 4" id="KW-0238">DNA-binding</keyword>
<feature type="DNA-binding region" description="H-T-H motif" evidence="4">
    <location>
        <begin position="42"/>
        <end position="61"/>
    </location>
</feature>
<reference evidence="6 7" key="1">
    <citation type="submission" date="2018-08" db="EMBL/GenBank/DDBJ databases">
        <authorList>
            <person name="Khan S.A."/>
            <person name="Jeon C.O."/>
            <person name="Chun B.H."/>
            <person name="Jeong S.E."/>
        </authorList>
    </citation>
    <scope>NUCLEOTIDE SEQUENCE [LARGE SCALE GENOMIC DNA]</scope>
    <source>
        <strain evidence="6 7">S-16</strain>
    </source>
</reference>
<gene>
    <name evidence="6" type="ORF">DZC73_23980</name>
</gene>
<dbReference type="PROSITE" id="PS50977">
    <property type="entry name" value="HTH_TETR_2"/>
    <property type="match status" value="1"/>
</dbReference>
<dbReference type="InterPro" id="IPR036271">
    <property type="entry name" value="Tet_transcr_reg_TetR-rel_C_sf"/>
</dbReference>
<sequence length="196" mass="21346">MPSRRTTAAALNLPLAGDATPRERILSTAHDLFYREGIRATGIDRVIAEAGVTKVTFYRQFPSKDDLILAFLEQRHERWMTWFVDALARHGGTVDAIVPTLREWFSSPDYRGCAFINSVGELGPVQPAVVEVTRSHKQEMADAVAAVLPTGRGRSAEARAIALAIDGAIVQAQVLGTPEEALEPLSLLLKAMKRGA</sequence>
<proteinExistence type="predicted"/>
<dbReference type="InterPro" id="IPR009057">
    <property type="entry name" value="Homeodomain-like_sf"/>
</dbReference>
<dbReference type="OrthoDB" id="116240at2"/>
<dbReference type="Proteomes" id="UP000267464">
    <property type="component" value="Unassembled WGS sequence"/>
</dbReference>
<evidence type="ECO:0000259" key="5">
    <source>
        <dbReference type="PROSITE" id="PS50977"/>
    </source>
</evidence>
<protein>
    <submittedName>
        <fullName evidence="6">TetR/AcrR family transcriptional regulator</fullName>
    </submittedName>
</protein>
<evidence type="ECO:0000256" key="3">
    <source>
        <dbReference type="ARBA" id="ARBA00023163"/>
    </source>
</evidence>
<reference evidence="6 7" key="2">
    <citation type="submission" date="2018-12" db="EMBL/GenBank/DDBJ databases">
        <title>Rhizobacter gummiphilus sp. nov., a rubber-degrading bacterium isolated from the soil of a botanical garden in Japan.</title>
        <authorList>
            <person name="Shunsuke S.S."/>
        </authorList>
    </citation>
    <scope>NUCLEOTIDE SEQUENCE [LARGE SCALE GENOMIC DNA]</scope>
    <source>
        <strain evidence="6 7">S-16</strain>
    </source>
</reference>
<keyword evidence="3" id="KW-0804">Transcription</keyword>
<evidence type="ECO:0000256" key="1">
    <source>
        <dbReference type="ARBA" id="ARBA00023015"/>
    </source>
</evidence>
<dbReference type="EMBL" id="QUSW01000008">
    <property type="protein sequence ID" value="RQP22074.1"/>
    <property type="molecule type" value="Genomic_DNA"/>
</dbReference>
<dbReference type="Pfam" id="PF00440">
    <property type="entry name" value="TetR_N"/>
    <property type="match status" value="1"/>
</dbReference>
<evidence type="ECO:0000256" key="2">
    <source>
        <dbReference type="ARBA" id="ARBA00023125"/>
    </source>
</evidence>
<comment type="caution">
    <text evidence="6">The sequence shown here is derived from an EMBL/GenBank/DDBJ whole genome shotgun (WGS) entry which is preliminary data.</text>
</comment>
<evidence type="ECO:0000313" key="6">
    <source>
        <dbReference type="EMBL" id="RQP22074.1"/>
    </source>
</evidence>
<dbReference type="Gene3D" id="1.10.357.10">
    <property type="entry name" value="Tetracycline Repressor, domain 2"/>
    <property type="match status" value="1"/>
</dbReference>
<dbReference type="InterPro" id="IPR001647">
    <property type="entry name" value="HTH_TetR"/>
</dbReference>
<dbReference type="SUPFAM" id="SSF46689">
    <property type="entry name" value="Homeodomain-like"/>
    <property type="match status" value="1"/>
</dbReference>
<feature type="domain" description="HTH tetR-type" evidence="5">
    <location>
        <begin position="19"/>
        <end position="79"/>
    </location>
</feature>
<accession>A0A3N7HJ54</accession>
<dbReference type="SUPFAM" id="SSF48498">
    <property type="entry name" value="Tetracyclin repressor-like, C-terminal domain"/>
    <property type="match status" value="1"/>
</dbReference>
<dbReference type="PANTHER" id="PTHR47506:SF7">
    <property type="entry name" value="TRANSCRIPTIONAL REGULATORY PROTEIN"/>
    <property type="match status" value="1"/>
</dbReference>
<evidence type="ECO:0000313" key="7">
    <source>
        <dbReference type="Proteomes" id="UP000267464"/>
    </source>
</evidence>
<dbReference type="GO" id="GO:0003677">
    <property type="term" value="F:DNA binding"/>
    <property type="evidence" value="ECO:0007669"/>
    <property type="project" value="UniProtKB-UniRule"/>
</dbReference>
<organism evidence="6 7">
    <name type="scientific">Piscinibacter terrae</name>
    <dbReference type="NCBI Taxonomy" id="2496871"/>
    <lineage>
        <taxon>Bacteria</taxon>
        <taxon>Pseudomonadati</taxon>
        <taxon>Pseudomonadota</taxon>
        <taxon>Betaproteobacteria</taxon>
        <taxon>Burkholderiales</taxon>
        <taxon>Sphaerotilaceae</taxon>
        <taxon>Piscinibacter</taxon>
    </lineage>
</organism>